<keyword evidence="2" id="KW-1185">Reference proteome</keyword>
<proteinExistence type="predicted"/>
<accession>A0A1I8B7J9</accession>
<organism evidence="2 3">
    <name type="scientific">Meloidogyne hapla</name>
    <name type="common">Root-knot nematode worm</name>
    <dbReference type="NCBI Taxonomy" id="6305"/>
    <lineage>
        <taxon>Eukaryota</taxon>
        <taxon>Metazoa</taxon>
        <taxon>Ecdysozoa</taxon>
        <taxon>Nematoda</taxon>
        <taxon>Chromadorea</taxon>
        <taxon>Rhabditida</taxon>
        <taxon>Tylenchina</taxon>
        <taxon>Tylenchomorpha</taxon>
        <taxon>Tylenchoidea</taxon>
        <taxon>Meloidogynidae</taxon>
        <taxon>Meloidogyninae</taxon>
        <taxon>Meloidogyne</taxon>
    </lineage>
</organism>
<sequence>MERSKATATSCIVKSGGKVMPSKSEDHSERIEKTSKLLRGPLGYATTSKASITEEEETTEEQQTFYNQKMISPASDGCVWEKEQISECSRHLSLSIPELIKDSKTASAPPTTINTSDASDVEKPERASTMDVDTETPIRPPNTKAHKKITLEEYKRKKKAEMEAKQQQNIEENTADKKSLTIHEPSTSRPSSSTTSSASSLVATRHSPRKSFIPTISSLPSSPPQQLEDFEVAIGSPPEIREHHKHLFITPSLDELKKRIHGEVGFSSSAGSAAEEAETQSYPPLSVDMPPPLPPPPPPPPLSTTVSSFDRHCLYRPQSERLAMSLDDRLKKFVKRTS</sequence>
<evidence type="ECO:0000313" key="2">
    <source>
        <dbReference type="Proteomes" id="UP000095281"/>
    </source>
</evidence>
<dbReference type="AlphaFoldDB" id="A0A1I8B7J9"/>
<feature type="compositionally biased region" description="Pro residues" evidence="1">
    <location>
        <begin position="289"/>
        <end position="302"/>
    </location>
</feature>
<evidence type="ECO:0000313" key="3">
    <source>
        <dbReference type="WBParaSite" id="MhA1_Contig1474.frz3.gene3"/>
    </source>
</evidence>
<feature type="compositionally biased region" description="Basic and acidic residues" evidence="1">
    <location>
        <begin position="23"/>
        <end position="35"/>
    </location>
</feature>
<feature type="compositionally biased region" description="Polar residues" evidence="1">
    <location>
        <begin position="1"/>
        <end position="12"/>
    </location>
</feature>
<feature type="compositionally biased region" description="Low complexity" evidence="1">
    <location>
        <begin position="217"/>
        <end position="227"/>
    </location>
</feature>
<feature type="compositionally biased region" description="Basic and acidic residues" evidence="1">
    <location>
        <begin position="149"/>
        <end position="164"/>
    </location>
</feature>
<feature type="region of interest" description="Disordered" evidence="1">
    <location>
        <begin position="101"/>
        <end position="228"/>
    </location>
</feature>
<protein>
    <submittedName>
        <fullName evidence="3">Protein lap4</fullName>
    </submittedName>
</protein>
<reference evidence="3" key="1">
    <citation type="submission" date="2016-11" db="UniProtKB">
        <authorList>
            <consortium name="WormBaseParasite"/>
        </authorList>
    </citation>
    <scope>IDENTIFICATION</scope>
</reference>
<dbReference type="Proteomes" id="UP000095281">
    <property type="component" value="Unplaced"/>
</dbReference>
<feature type="region of interest" description="Disordered" evidence="1">
    <location>
        <begin position="266"/>
        <end position="310"/>
    </location>
</feature>
<feature type="compositionally biased region" description="Polar residues" evidence="1">
    <location>
        <begin position="105"/>
        <end position="118"/>
    </location>
</feature>
<feature type="compositionally biased region" description="Low complexity" evidence="1">
    <location>
        <begin position="187"/>
        <end position="200"/>
    </location>
</feature>
<feature type="region of interest" description="Disordered" evidence="1">
    <location>
        <begin position="1"/>
        <end position="62"/>
    </location>
</feature>
<evidence type="ECO:0000256" key="1">
    <source>
        <dbReference type="SAM" id="MobiDB-lite"/>
    </source>
</evidence>
<name>A0A1I8B7J9_MELHA</name>
<dbReference type="WBParaSite" id="MhA1_Contig1474.frz3.gene3">
    <property type="protein sequence ID" value="MhA1_Contig1474.frz3.gene3"/>
    <property type="gene ID" value="MhA1_Contig1474.frz3.gene3"/>
</dbReference>